<name>A0A9X1F2B9_9SPHN</name>
<accession>A0A9X1F2B9</accession>
<dbReference type="AlphaFoldDB" id="A0A9X1F2B9"/>
<gene>
    <name evidence="1" type="ORF">KCG46_01875</name>
</gene>
<dbReference type="EMBL" id="JAGSPC010000001">
    <property type="protein sequence ID" value="MBV7258319.1"/>
    <property type="molecule type" value="Genomic_DNA"/>
</dbReference>
<proteinExistence type="predicted"/>
<sequence length="126" mass="13265">MSNTILARQLFDAFQAGDADAARAVCSSDMTGCQNGGPKMPLETILHFAVAVKEAAPDFRYENIVCAETASGFVEEHRVRASFGKHGDLDLLICIVADVSGGKITALREYFDTAAAAALGKALGRG</sequence>
<dbReference type="Proteomes" id="UP001138681">
    <property type="component" value="Unassembled WGS sequence"/>
</dbReference>
<organism evidence="1 2">
    <name type="scientific">Erythrobacter crassostreae</name>
    <dbReference type="NCBI Taxonomy" id="2828328"/>
    <lineage>
        <taxon>Bacteria</taxon>
        <taxon>Pseudomonadati</taxon>
        <taxon>Pseudomonadota</taxon>
        <taxon>Alphaproteobacteria</taxon>
        <taxon>Sphingomonadales</taxon>
        <taxon>Erythrobacteraceae</taxon>
        <taxon>Erythrobacter/Porphyrobacter group</taxon>
        <taxon>Erythrobacter</taxon>
    </lineage>
</organism>
<keyword evidence="2" id="KW-1185">Reference proteome</keyword>
<reference evidence="1" key="1">
    <citation type="submission" date="2021-04" db="EMBL/GenBank/DDBJ databases">
        <authorList>
            <person name="Pira H."/>
            <person name="Risdian C."/>
            <person name="Wink J."/>
        </authorList>
    </citation>
    <scope>NUCLEOTIDE SEQUENCE</scope>
    <source>
        <strain evidence="1">WH158</strain>
    </source>
</reference>
<dbReference type="RefSeq" id="WP_218403650.1">
    <property type="nucleotide sequence ID" value="NZ_JAGSPC010000001.1"/>
</dbReference>
<evidence type="ECO:0000313" key="2">
    <source>
        <dbReference type="Proteomes" id="UP001138681"/>
    </source>
</evidence>
<comment type="caution">
    <text evidence="1">The sequence shown here is derived from an EMBL/GenBank/DDBJ whole genome shotgun (WGS) entry which is preliminary data.</text>
</comment>
<protein>
    <submittedName>
        <fullName evidence="1">Nuclear transport factor 2 family protein</fullName>
    </submittedName>
</protein>
<evidence type="ECO:0000313" key="1">
    <source>
        <dbReference type="EMBL" id="MBV7258319.1"/>
    </source>
</evidence>